<gene>
    <name evidence="2" type="ORF">UW35_C0021G0007</name>
</gene>
<dbReference type="EMBL" id="LCHZ01000021">
    <property type="protein sequence ID" value="KKT46142.1"/>
    <property type="molecule type" value="Genomic_DNA"/>
</dbReference>
<evidence type="ECO:0000313" key="3">
    <source>
        <dbReference type="Proteomes" id="UP000033861"/>
    </source>
</evidence>
<dbReference type="Proteomes" id="UP000033861">
    <property type="component" value="Unassembled WGS sequence"/>
</dbReference>
<evidence type="ECO:0000313" key="2">
    <source>
        <dbReference type="EMBL" id="KKT46142.1"/>
    </source>
</evidence>
<accession>A0A0G1JQA1</accession>
<reference evidence="2 3" key="1">
    <citation type="journal article" date="2015" name="Nature">
        <title>rRNA introns, odd ribosomes, and small enigmatic genomes across a large radiation of phyla.</title>
        <authorList>
            <person name="Brown C.T."/>
            <person name="Hug L.A."/>
            <person name="Thomas B.C."/>
            <person name="Sharon I."/>
            <person name="Castelle C.J."/>
            <person name="Singh A."/>
            <person name="Wilkins M.J."/>
            <person name="Williams K.H."/>
            <person name="Banfield J.F."/>
        </authorList>
    </citation>
    <scope>NUCLEOTIDE SEQUENCE [LARGE SCALE GENOMIC DNA]</scope>
</reference>
<dbReference type="AlphaFoldDB" id="A0A0G1JQA1"/>
<feature type="transmembrane region" description="Helical" evidence="1">
    <location>
        <begin position="7"/>
        <end position="27"/>
    </location>
</feature>
<organism evidence="2 3">
    <name type="scientific">Candidatus Collierbacteria bacterium GW2011_GWF2_44_15</name>
    <dbReference type="NCBI Taxonomy" id="1618404"/>
    <lineage>
        <taxon>Bacteria</taxon>
        <taxon>Candidatus Collieribacteriota</taxon>
    </lineage>
</organism>
<keyword evidence="1" id="KW-1133">Transmembrane helix</keyword>
<keyword evidence="1" id="KW-0472">Membrane</keyword>
<keyword evidence="1" id="KW-0812">Transmembrane</keyword>
<evidence type="ECO:0000256" key="1">
    <source>
        <dbReference type="SAM" id="Phobius"/>
    </source>
</evidence>
<comment type="caution">
    <text evidence="2">The sequence shown here is derived from an EMBL/GenBank/DDBJ whole genome shotgun (WGS) entry which is preliminary data.</text>
</comment>
<protein>
    <submittedName>
        <fullName evidence="2">Uncharacterized protein</fullName>
    </submittedName>
</protein>
<name>A0A0G1JQA1_9BACT</name>
<sequence length="47" mass="4954">MGRSSSLILNVILLAALLLVVVAFVILPGRFIQVGDREGQVSGQSTD</sequence>
<proteinExistence type="predicted"/>
<dbReference type="STRING" id="1618404.UW35_C0021G0007"/>